<dbReference type="RefSeq" id="WP_093853984.1">
    <property type="nucleotide sequence ID" value="NZ_JAVRER010000006.1"/>
</dbReference>
<gene>
    <name evidence="1" type="ORF">RM574_05730</name>
</gene>
<protein>
    <submittedName>
        <fullName evidence="1">Uncharacterized protein</fullName>
    </submittedName>
</protein>
<reference evidence="2" key="1">
    <citation type="submission" date="2023-07" db="EMBL/GenBank/DDBJ databases">
        <title>30 novel species of actinomycetes from the DSMZ collection.</title>
        <authorList>
            <person name="Nouioui I."/>
        </authorList>
    </citation>
    <scope>NUCLEOTIDE SEQUENCE [LARGE SCALE GENOMIC DNA]</scope>
    <source>
        <strain evidence="2">DSM 41982</strain>
    </source>
</reference>
<name>A0ABD5E1Z1_9ACTN</name>
<dbReference type="Proteomes" id="UP001183607">
    <property type="component" value="Unassembled WGS sequence"/>
</dbReference>
<organism evidence="1 2">
    <name type="scientific">Streptomyces evansiae</name>
    <dbReference type="NCBI Taxonomy" id="3075535"/>
    <lineage>
        <taxon>Bacteria</taxon>
        <taxon>Bacillati</taxon>
        <taxon>Actinomycetota</taxon>
        <taxon>Actinomycetes</taxon>
        <taxon>Kitasatosporales</taxon>
        <taxon>Streptomycetaceae</taxon>
        <taxon>Streptomyces</taxon>
    </lineage>
</organism>
<evidence type="ECO:0000313" key="2">
    <source>
        <dbReference type="Proteomes" id="UP001183607"/>
    </source>
</evidence>
<evidence type="ECO:0000313" key="1">
    <source>
        <dbReference type="EMBL" id="MDT0414986.1"/>
    </source>
</evidence>
<proteinExistence type="predicted"/>
<comment type="caution">
    <text evidence="1">The sequence shown here is derived from an EMBL/GenBank/DDBJ whole genome shotgun (WGS) entry which is preliminary data.</text>
</comment>
<dbReference type="AlphaFoldDB" id="A0ABD5E1Z1"/>
<accession>A0ABD5E1Z1</accession>
<dbReference type="EMBL" id="JAVRER010000006">
    <property type="protein sequence ID" value="MDT0414986.1"/>
    <property type="molecule type" value="Genomic_DNA"/>
</dbReference>
<sequence>MSETPQGGRDSSDADLAREAVDVHLSRRLSEWEGQLSAATEGTHEYEETLGYRNAEESRLRAWRETGHLDNDLALAVDQRARADLKMDAVDEARREAIHRGLLALGWAPEGGGGEARVTGA</sequence>